<dbReference type="EMBL" id="CM046127">
    <property type="protein sequence ID" value="KAI8441519.1"/>
    <property type="molecule type" value="Genomic_DNA"/>
</dbReference>
<keyword evidence="2" id="KW-1185">Reference proteome</keyword>
<protein>
    <submittedName>
        <fullName evidence="1">Uncharacterized protein</fullName>
    </submittedName>
</protein>
<comment type="caution">
    <text evidence="1">The sequence shown here is derived from an EMBL/GenBank/DDBJ whole genome shotgun (WGS) entry which is preliminary data.</text>
</comment>
<proteinExistence type="predicted"/>
<gene>
    <name evidence="1" type="ORF">MSG28_015107</name>
</gene>
<evidence type="ECO:0000313" key="2">
    <source>
        <dbReference type="Proteomes" id="UP001064048"/>
    </source>
</evidence>
<name>A0ACC0KYU4_CHOFU</name>
<accession>A0ACC0KYU4</accession>
<dbReference type="Proteomes" id="UP001064048">
    <property type="component" value="Chromosome 27"/>
</dbReference>
<organism evidence="1 2">
    <name type="scientific">Choristoneura fumiferana</name>
    <name type="common">Spruce budworm moth</name>
    <name type="synonym">Archips fumiferana</name>
    <dbReference type="NCBI Taxonomy" id="7141"/>
    <lineage>
        <taxon>Eukaryota</taxon>
        <taxon>Metazoa</taxon>
        <taxon>Ecdysozoa</taxon>
        <taxon>Arthropoda</taxon>
        <taxon>Hexapoda</taxon>
        <taxon>Insecta</taxon>
        <taxon>Pterygota</taxon>
        <taxon>Neoptera</taxon>
        <taxon>Endopterygota</taxon>
        <taxon>Lepidoptera</taxon>
        <taxon>Glossata</taxon>
        <taxon>Ditrysia</taxon>
        <taxon>Tortricoidea</taxon>
        <taxon>Tortricidae</taxon>
        <taxon>Tortricinae</taxon>
        <taxon>Choristoneura</taxon>
    </lineage>
</organism>
<evidence type="ECO:0000313" key="1">
    <source>
        <dbReference type="EMBL" id="KAI8441519.1"/>
    </source>
</evidence>
<sequence>MSLRNVTRILPSVCYEPISIGICRASFVRYAFNVEKQKCMPFAFGGCGGNSNMFRSIAHCNSQQQQKWQKLPKQENTMVSVPNIILYLSASSLDPWGPGTLSLFKDLSKRLRDTTAGSFLAQGISLTIQRGNAASIFGTMPQGLASKMVVAIRADLAQGPTTCKNENATKMNYEDAQPDWARVGTRRLELRGRLCPVVGPIYTGWDDGDDDYASTLRIAVGLRLGVGICASHNCVSCGAPVDRLGHHGLSCSSGAGRLSRHAALNDILRIALAITSTYECQKKNYQRSSVNVPAALEPQIVRSDGKRPDGMSLIPWKTGRALVWDATCTDTLAASYLPATTKCAGAAADARKRLKVTKYSCLSAQYHFFAFGVETLGPWGKGALELHRELSNRLREATGKTRAGSFLAQRISIAVQRGNAACVMGTKKRDGPPIDVKQQAQARNTLSEDGDQNHIMWVERRGAPAHRGALRNRGRRVSPGPRRSAVLAPAPPQRHRGSHSTLRTAVNMNNRNTFPPQPDRVNKNTYN</sequence>
<reference evidence="1 2" key="1">
    <citation type="journal article" date="2022" name="Genome Biol. Evol.">
        <title>The Spruce Budworm Genome: Reconstructing the Evolutionary History of Antifreeze Proteins.</title>
        <authorList>
            <person name="Beliveau C."/>
            <person name="Gagne P."/>
            <person name="Picq S."/>
            <person name="Vernygora O."/>
            <person name="Keeling C.I."/>
            <person name="Pinkney K."/>
            <person name="Doucet D."/>
            <person name="Wen F."/>
            <person name="Johnston J.S."/>
            <person name="Maaroufi H."/>
            <person name="Boyle B."/>
            <person name="Laroche J."/>
            <person name="Dewar K."/>
            <person name="Juretic N."/>
            <person name="Blackburn G."/>
            <person name="Nisole A."/>
            <person name="Brunet B."/>
            <person name="Brandao M."/>
            <person name="Lumley L."/>
            <person name="Duan J."/>
            <person name="Quan G."/>
            <person name="Lucarotti C.J."/>
            <person name="Roe A.D."/>
            <person name="Sperling F.A.H."/>
            <person name="Levesque R.C."/>
            <person name="Cusson M."/>
        </authorList>
    </citation>
    <scope>NUCLEOTIDE SEQUENCE [LARGE SCALE GENOMIC DNA]</scope>
    <source>
        <strain evidence="1">Glfc:IPQL:Cfum</strain>
    </source>
</reference>